<dbReference type="EC" id="2.4.1.-" evidence="11"/>
<protein>
    <recommendedName>
        <fullName evidence="11">Mannosyltransferase</fullName>
        <ecNumber evidence="11">2.4.1.-</ecNumber>
    </recommendedName>
</protein>
<dbReference type="PANTHER" id="PTHR22760">
    <property type="entry name" value="GLYCOSYLTRANSFERASE"/>
    <property type="match status" value="1"/>
</dbReference>
<dbReference type="EMBL" id="KQ964442">
    <property type="protein sequence ID" value="KXN73037.1"/>
    <property type="molecule type" value="Genomic_DNA"/>
</dbReference>
<keyword evidence="6 11" id="KW-0812">Transmembrane</keyword>
<keyword evidence="9 11" id="KW-0472">Membrane</keyword>
<evidence type="ECO:0000313" key="12">
    <source>
        <dbReference type="EMBL" id="KXN73037.1"/>
    </source>
</evidence>
<evidence type="ECO:0000256" key="10">
    <source>
        <dbReference type="ARBA" id="ARBA00038466"/>
    </source>
</evidence>
<evidence type="ECO:0000256" key="9">
    <source>
        <dbReference type="ARBA" id="ARBA00023136"/>
    </source>
</evidence>
<gene>
    <name evidence="12" type="ORF">CONCODRAFT_4053</name>
</gene>
<dbReference type="GO" id="GO:0005789">
    <property type="term" value="C:endoplasmic reticulum membrane"/>
    <property type="evidence" value="ECO:0007669"/>
    <property type="project" value="UniProtKB-SubCell"/>
</dbReference>
<keyword evidence="13" id="KW-1185">Reference proteome</keyword>
<evidence type="ECO:0000256" key="6">
    <source>
        <dbReference type="ARBA" id="ARBA00022692"/>
    </source>
</evidence>
<dbReference type="AlphaFoldDB" id="A0A137PDG3"/>
<evidence type="ECO:0000256" key="4">
    <source>
        <dbReference type="ARBA" id="ARBA00022676"/>
    </source>
</evidence>
<feature type="transmembrane region" description="Helical" evidence="11">
    <location>
        <begin position="12"/>
        <end position="31"/>
    </location>
</feature>
<evidence type="ECO:0000256" key="1">
    <source>
        <dbReference type="ARBA" id="ARBA00004477"/>
    </source>
</evidence>
<dbReference type="PANTHER" id="PTHR22760:SF3">
    <property type="entry name" value="GPI MANNOSYLTRANSFERASE 4"/>
    <property type="match status" value="1"/>
</dbReference>
<organism evidence="12 13">
    <name type="scientific">Conidiobolus coronatus (strain ATCC 28846 / CBS 209.66 / NRRL 28638)</name>
    <name type="common">Delacroixia coronata</name>
    <dbReference type="NCBI Taxonomy" id="796925"/>
    <lineage>
        <taxon>Eukaryota</taxon>
        <taxon>Fungi</taxon>
        <taxon>Fungi incertae sedis</taxon>
        <taxon>Zoopagomycota</taxon>
        <taxon>Entomophthoromycotina</taxon>
        <taxon>Entomophthoromycetes</taxon>
        <taxon>Entomophthorales</taxon>
        <taxon>Ancylistaceae</taxon>
        <taxon>Conidiobolus</taxon>
    </lineage>
</organism>
<dbReference type="GO" id="GO:0006506">
    <property type="term" value="P:GPI anchor biosynthetic process"/>
    <property type="evidence" value="ECO:0007669"/>
    <property type="project" value="UniProtKB-KW"/>
</dbReference>
<proteinExistence type="inferred from homology"/>
<accession>A0A137PDG3</accession>
<comment type="similarity">
    <text evidence="10">Belongs to the glycosyltransferase 22 family. PIGZ subfamily.</text>
</comment>
<comment type="pathway">
    <text evidence="2">Glycolipid biosynthesis; glycosylphosphatidylinositol-anchor biosynthesis.</text>
</comment>
<evidence type="ECO:0000313" key="13">
    <source>
        <dbReference type="Proteomes" id="UP000070444"/>
    </source>
</evidence>
<keyword evidence="3" id="KW-0337">GPI-anchor biosynthesis</keyword>
<dbReference type="STRING" id="796925.A0A137PDG3"/>
<dbReference type="Pfam" id="PF03901">
    <property type="entry name" value="Glyco_transf_22"/>
    <property type="match status" value="1"/>
</dbReference>
<evidence type="ECO:0000256" key="5">
    <source>
        <dbReference type="ARBA" id="ARBA00022679"/>
    </source>
</evidence>
<name>A0A137PDG3_CONC2</name>
<keyword evidence="4 11" id="KW-0328">Glycosyltransferase</keyword>
<dbReference type="OrthoDB" id="5598362at2759"/>
<keyword evidence="7 11" id="KW-0256">Endoplasmic reticulum</keyword>
<dbReference type="InterPro" id="IPR005599">
    <property type="entry name" value="GPI_mannosylTrfase"/>
</dbReference>
<sequence length="133" mass="15747">MKKLITTNFITIYLILSLFRILNSITSYGYIHPDEWFQSGEVIARDLFNKEIELTWEFIGDKPIRSIIFPQYHNPFRLPILLNTKVNSSVIQLFYRLYHLFAGTFYFHQSCTPNLVNFISAIHFSIPSFQQFS</sequence>
<evidence type="ECO:0000256" key="3">
    <source>
        <dbReference type="ARBA" id="ARBA00022502"/>
    </source>
</evidence>
<evidence type="ECO:0000256" key="7">
    <source>
        <dbReference type="ARBA" id="ARBA00022824"/>
    </source>
</evidence>
<comment type="caution">
    <text evidence="11">Lacks conserved residue(s) required for the propagation of feature annotation.</text>
</comment>
<dbReference type="GO" id="GO:0000026">
    <property type="term" value="F:alpha-1,2-mannosyltransferase activity"/>
    <property type="evidence" value="ECO:0007669"/>
    <property type="project" value="TreeGrafter"/>
</dbReference>
<dbReference type="Proteomes" id="UP000070444">
    <property type="component" value="Unassembled WGS sequence"/>
</dbReference>
<evidence type="ECO:0000256" key="8">
    <source>
        <dbReference type="ARBA" id="ARBA00022989"/>
    </source>
</evidence>
<evidence type="ECO:0000256" key="11">
    <source>
        <dbReference type="RuleBase" id="RU363075"/>
    </source>
</evidence>
<comment type="subcellular location">
    <subcellularLocation>
        <location evidence="1 11">Endoplasmic reticulum membrane</location>
        <topology evidence="1 11">Multi-pass membrane protein</topology>
    </subcellularLocation>
</comment>
<keyword evidence="8 11" id="KW-1133">Transmembrane helix</keyword>
<evidence type="ECO:0000256" key="2">
    <source>
        <dbReference type="ARBA" id="ARBA00004687"/>
    </source>
</evidence>
<keyword evidence="5" id="KW-0808">Transferase</keyword>
<reference evidence="12 13" key="1">
    <citation type="journal article" date="2015" name="Genome Biol. Evol.">
        <title>Phylogenomic analyses indicate that early fungi evolved digesting cell walls of algal ancestors of land plants.</title>
        <authorList>
            <person name="Chang Y."/>
            <person name="Wang S."/>
            <person name="Sekimoto S."/>
            <person name="Aerts A.L."/>
            <person name="Choi C."/>
            <person name="Clum A."/>
            <person name="LaButti K.M."/>
            <person name="Lindquist E.A."/>
            <person name="Yee Ngan C."/>
            <person name="Ohm R.A."/>
            <person name="Salamov A.A."/>
            <person name="Grigoriev I.V."/>
            <person name="Spatafora J.W."/>
            <person name="Berbee M.L."/>
        </authorList>
    </citation>
    <scope>NUCLEOTIDE SEQUENCE [LARGE SCALE GENOMIC DNA]</scope>
    <source>
        <strain evidence="12 13">NRRL 28638</strain>
    </source>
</reference>